<dbReference type="Proteomes" id="UP000011014">
    <property type="component" value="Unassembled WGS sequence"/>
</dbReference>
<protein>
    <submittedName>
        <fullName evidence="1">Uncharacterized protein</fullName>
    </submittedName>
</protein>
<reference evidence="1" key="1">
    <citation type="journal article" date="2010" name="Science">
        <title>Plasticity of animal genome architecture unmasked by rapid evolution of a pelagic tunicate.</title>
        <authorList>
            <person name="Denoeud F."/>
            <person name="Henriet S."/>
            <person name="Mungpakdee S."/>
            <person name="Aury J.M."/>
            <person name="Da Silva C."/>
            <person name="Brinkmann H."/>
            <person name="Mikhaleva J."/>
            <person name="Olsen L.C."/>
            <person name="Jubin C."/>
            <person name="Canestro C."/>
            <person name="Bouquet J.M."/>
            <person name="Danks G."/>
            <person name="Poulain J."/>
            <person name="Campsteijn C."/>
            <person name="Adamski M."/>
            <person name="Cross I."/>
            <person name="Yadetie F."/>
            <person name="Muffato M."/>
            <person name="Louis A."/>
            <person name="Butcher S."/>
            <person name="Tsagkogeorga G."/>
            <person name="Konrad A."/>
            <person name="Singh S."/>
            <person name="Jensen M.F."/>
            <person name="Cong E.H."/>
            <person name="Eikeseth-Otteraa H."/>
            <person name="Noel B."/>
            <person name="Anthouard V."/>
            <person name="Porcel B.M."/>
            <person name="Kachouri-Lafond R."/>
            <person name="Nishino A."/>
            <person name="Ugolini M."/>
            <person name="Chourrout P."/>
            <person name="Nishida H."/>
            <person name="Aasland R."/>
            <person name="Huzurbazar S."/>
            <person name="Westhof E."/>
            <person name="Delsuc F."/>
            <person name="Lehrach H."/>
            <person name="Reinhardt R."/>
            <person name="Weissenbach J."/>
            <person name="Roy S.W."/>
            <person name="Artiguenave F."/>
            <person name="Postlethwait J.H."/>
            <person name="Manak J.R."/>
            <person name="Thompson E.M."/>
            <person name="Jaillon O."/>
            <person name="Du Pasquier L."/>
            <person name="Boudinot P."/>
            <person name="Liberles D.A."/>
            <person name="Volff J.N."/>
            <person name="Philippe H."/>
            <person name="Lenhard B."/>
            <person name="Roest Crollius H."/>
            <person name="Wincker P."/>
            <person name="Chourrout D."/>
        </authorList>
    </citation>
    <scope>NUCLEOTIDE SEQUENCE [LARGE SCALE GENOMIC DNA]</scope>
</reference>
<dbReference type="EMBL" id="FN654605">
    <property type="protein sequence ID" value="CBY35252.1"/>
    <property type="molecule type" value="Genomic_DNA"/>
</dbReference>
<dbReference type="AlphaFoldDB" id="E4YIE1"/>
<gene>
    <name evidence="1" type="ORF">GSOID_T00027058001</name>
</gene>
<accession>E4YIE1</accession>
<evidence type="ECO:0000313" key="1">
    <source>
        <dbReference type="EMBL" id="CBY35252.1"/>
    </source>
</evidence>
<organism evidence="1">
    <name type="scientific">Oikopleura dioica</name>
    <name type="common">Tunicate</name>
    <dbReference type="NCBI Taxonomy" id="34765"/>
    <lineage>
        <taxon>Eukaryota</taxon>
        <taxon>Metazoa</taxon>
        <taxon>Chordata</taxon>
        <taxon>Tunicata</taxon>
        <taxon>Appendicularia</taxon>
        <taxon>Copelata</taxon>
        <taxon>Oikopleuridae</taxon>
        <taxon>Oikopleura</taxon>
    </lineage>
</organism>
<sequence length="90" mass="10101">MRITFLLFFVGTLGQAPLFRSLQQALIELGATEPTEPTTIERRSVDGMKFADYVDDCLNRAFSFSAASTGLDDLMSFIKTCQKEAMDDFF</sequence>
<name>E4YIE1_OIKDI</name>
<proteinExistence type="predicted"/>